<evidence type="ECO:0000256" key="3">
    <source>
        <dbReference type="ARBA" id="ARBA00022691"/>
    </source>
</evidence>
<evidence type="ECO:0000256" key="1">
    <source>
        <dbReference type="ARBA" id="ARBA00022603"/>
    </source>
</evidence>
<gene>
    <name evidence="6" type="primary">prmC</name>
    <name evidence="6" type="ORF">KC614_00675</name>
</gene>
<dbReference type="NCBIfam" id="TIGR00536">
    <property type="entry name" value="hemK_fam"/>
    <property type="match status" value="1"/>
</dbReference>
<accession>A0A955LJN9</accession>
<keyword evidence="1 6" id="KW-0489">Methyltransferase</keyword>
<name>A0A955LJN9_UNCKA</name>
<evidence type="ECO:0000313" key="7">
    <source>
        <dbReference type="Proteomes" id="UP000751518"/>
    </source>
</evidence>
<dbReference type="SUPFAM" id="SSF53335">
    <property type="entry name" value="S-adenosyl-L-methionine-dependent methyltransferases"/>
    <property type="match status" value="1"/>
</dbReference>
<evidence type="ECO:0000313" key="6">
    <source>
        <dbReference type="EMBL" id="MCA9391703.1"/>
    </source>
</evidence>
<protein>
    <submittedName>
        <fullName evidence="6">Peptide chain release factor N(5)-glutamine methyltransferase</fullName>
        <ecNumber evidence="6">2.1.1.297</ecNumber>
    </submittedName>
</protein>
<evidence type="ECO:0000259" key="5">
    <source>
        <dbReference type="Pfam" id="PF17827"/>
    </source>
</evidence>
<dbReference type="AlphaFoldDB" id="A0A955LJN9"/>
<dbReference type="NCBIfam" id="TIGR03534">
    <property type="entry name" value="RF_mod_PrmC"/>
    <property type="match status" value="1"/>
</dbReference>
<dbReference type="Gene3D" id="1.10.8.10">
    <property type="entry name" value="DNA helicase RuvA subunit, C-terminal domain"/>
    <property type="match status" value="1"/>
</dbReference>
<dbReference type="InterPro" id="IPR025714">
    <property type="entry name" value="Methyltranfer_dom"/>
</dbReference>
<dbReference type="PANTHER" id="PTHR18895:SF74">
    <property type="entry name" value="MTRF1L RELEASE FACTOR GLUTAMINE METHYLTRANSFERASE"/>
    <property type="match status" value="1"/>
</dbReference>
<dbReference type="GO" id="GO:0032259">
    <property type="term" value="P:methylation"/>
    <property type="evidence" value="ECO:0007669"/>
    <property type="project" value="UniProtKB-KW"/>
</dbReference>
<dbReference type="CDD" id="cd02440">
    <property type="entry name" value="AdoMet_MTases"/>
    <property type="match status" value="1"/>
</dbReference>
<dbReference type="InterPro" id="IPR004556">
    <property type="entry name" value="HemK-like"/>
</dbReference>
<dbReference type="Proteomes" id="UP000751518">
    <property type="component" value="Unassembled WGS sequence"/>
</dbReference>
<dbReference type="InterPro" id="IPR029063">
    <property type="entry name" value="SAM-dependent_MTases_sf"/>
</dbReference>
<dbReference type="InterPro" id="IPR050320">
    <property type="entry name" value="N5-glutamine_MTase"/>
</dbReference>
<dbReference type="InterPro" id="IPR040758">
    <property type="entry name" value="PrmC_N"/>
</dbReference>
<dbReference type="InterPro" id="IPR019874">
    <property type="entry name" value="RF_methyltr_PrmC"/>
</dbReference>
<dbReference type="Pfam" id="PF13847">
    <property type="entry name" value="Methyltransf_31"/>
    <property type="match status" value="1"/>
</dbReference>
<comment type="caution">
    <text evidence="6">The sequence shown here is derived from an EMBL/GenBank/DDBJ whole genome shotgun (WGS) entry which is preliminary data.</text>
</comment>
<organism evidence="6 7">
    <name type="scientific">candidate division WWE3 bacterium</name>
    <dbReference type="NCBI Taxonomy" id="2053526"/>
    <lineage>
        <taxon>Bacteria</taxon>
        <taxon>Katanobacteria</taxon>
    </lineage>
</organism>
<dbReference type="EC" id="2.1.1.297" evidence="6"/>
<keyword evidence="2 6" id="KW-0808">Transferase</keyword>
<dbReference type="GO" id="GO:0102559">
    <property type="term" value="F:peptide chain release factor N(5)-glutamine methyltransferase activity"/>
    <property type="evidence" value="ECO:0007669"/>
    <property type="project" value="UniProtKB-EC"/>
</dbReference>
<reference evidence="6" key="2">
    <citation type="journal article" date="2021" name="Microbiome">
        <title>Successional dynamics and alternative stable states in a saline activated sludge microbial community over 9 years.</title>
        <authorList>
            <person name="Wang Y."/>
            <person name="Ye J."/>
            <person name="Ju F."/>
            <person name="Liu L."/>
            <person name="Boyd J.A."/>
            <person name="Deng Y."/>
            <person name="Parks D.H."/>
            <person name="Jiang X."/>
            <person name="Yin X."/>
            <person name="Woodcroft B.J."/>
            <person name="Tyson G.W."/>
            <person name="Hugenholtz P."/>
            <person name="Polz M.F."/>
            <person name="Zhang T."/>
        </authorList>
    </citation>
    <scope>NUCLEOTIDE SEQUENCE</scope>
    <source>
        <strain evidence="6">HKST-UBA03</strain>
    </source>
</reference>
<proteinExistence type="predicted"/>
<keyword evidence="3" id="KW-0949">S-adenosyl-L-methionine</keyword>
<evidence type="ECO:0000256" key="2">
    <source>
        <dbReference type="ARBA" id="ARBA00022679"/>
    </source>
</evidence>
<dbReference type="Gene3D" id="3.40.50.150">
    <property type="entry name" value="Vaccinia Virus protein VP39"/>
    <property type="match status" value="1"/>
</dbReference>
<dbReference type="PANTHER" id="PTHR18895">
    <property type="entry name" value="HEMK METHYLTRANSFERASE"/>
    <property type="match status" value="1"/>
</dbReference>
<feature type="domain" description="Methyltransferase" evidence="4">
    <location>
        <begin position="111"/>
        <end position="242"/>
    </location>
</feature>
<sequence>MGINELILQSKLPLLETQLIMSFILKREVVFVVAHPDYSLSQGEVTSFEQMYTQRLAGRPLEYILGRKEFYGRDFAVNEDVLIPRPESEEIVDRVLSHIQDRITENNRGEFKIVDLGTGSGILAVTIALELKERFGSALSSVAITAVDVSGRALTVARRNAHKLGAGDNVRFVQGDLFSAVGDESFDIIVANLPYLPTTESRDNRFEPQSALDGGVDGNDLNNRLQHEYERYLNPGGVLVFEGYGGEIKVTRAVDAQ</sequence>
<dbReference type="EMBL" id="JAGQKZ010000003">
    <property type="protein sequence ID" value="MCA9391703.1"/>
    <property type="molecule type" value="Genomic_DNA"/>
</dbReference>
<feature type="domain" description="Release factor glutamine methyltransferase N-terminal" evidence="5">
    <location>
        <begin position="12"/>
        <end position="66"/>
    </location>
</feature>
<dbReference type="Pfam" id="PF17827">
    <property type="entry name" value="PrmC_N"/>
    <property type="match status" value="1"/>
</dbReference>
<reference evidence="6" key="1">
    <citation type="submission" date="2020-04" db="EMBL/GenBank/DDBJ databases">
        <authorList>
            <person name="Zhang T."/>
        </authorList>
    </citation>
    <scope>NUCLEOTIDE SEQUENCE</scope>
    <source>
        <strain evidence="6">HKST-UBA03</strain>
    </source>
</reference>
<evidence type="ECO:0000259" key="4">
    <source>
        <dbReference type="Pfam" id="PF13847"/>
    </source>
</evidence>